<reference evidence="1" key="1">
    <citation type="submission" date="2021-03" db="EMBL/GenBank/DDBJ databases">
        <title>Description of Psychrosphaera ytuae sp. nov. isolated from deep sea sediment of South China Sea.</title>
        <authorList>
            <person name="Zhang J."/>
            <person name="Xu X.-D."/>
        </authorList>
    </citation>
    <scope>NUCLEOTIDE SEQUENCE</scope>
    <source>
        <strain evidence="1">MTZ26</strain>
    </source>
</reference>
<gene>
    <name evidence="1" type="ORF">J1N51_11745</name>
</gene>
<dbReference type="EMBL" id="CP072110">
    <property type="protein sequence ID" value="QTH63398.1"/>
    <property type="molecule type" value="Genomic_DNA"/>
</dbReference>
<keyword evidence="2" id="KW-1185">Reference proteome</keyword>
<accession>A0A975DAR8</accession>
<sequence>MTCFKAQTSSTMANLNQWLNRHAPINKFCLTGCALLTCGSLQAEIIAYDMANSLGSSQHNLNYHLNLHAGAFTSGSDGFERYTFNSSNLNELPAGLIDLTGYGRLDEQGLQIPDGHTLFGAVDSVNQNNPSGYASALWAFDIGYATDLSISAKFAAMGDFESNDTFSLKYSYDQDTWFNAFDFKAQTQLSQNYVMTNGHIKTLNDPMSIEVNNNGIAYNLNNIFTKYQADLEEQVLGLSQTLYVEFSGYADGGTEAIAMSDLIINGQVLTGPPPVLPLPVSPGPIVPTPVTNVSEPSTWLLYALPLLTVLVRSRQQGLS</sequence>
<organism evidence="1 2">
    <name type="scientific">Psychrosphaera ytuae</name>
    <dbReference type="NCBI Taxonomy" id="2820710"/>
    <lineage>
        <taxon>Bacteria</taxon>
        <taxon>Pseudomonadati</taxon>
        <taxon>Pseudomonadota</taxon>
        <taxon>Gammaproteobacteria</taxon>
        <taxon>Alteromonadales</taxon>
        <taxon>Pseudoalteromonadaceae</taxon>
        <taxon>Psychrosphaera</taxon>
    </lineage>
</organism>
<evidence type="ECO:0000313" key="1">
    <source>
        <dbReference type="EMBL" id="QTH63398.1"/>
    </source>
</evidence>
<name>A0A975DAR8_9GAMM</name>
<dbReference type="RefSeq" id="WP_208831455.1">
    <property type="nucleotide sequence ID" value="NZ_CP072110.1"/>
</dbReference>
<evidence type="ECO:0000313" key="2">
    <source>
        <dbReference type="Proteomes" id="UP000682739"/>
    </source>
</evidence>
<dbReference type="AlphaFoldDB" id="A0A975DAR8"/>
<dbReference type="Proteomes" id="UP000682739">
    <property type="component" value="Chromosome"/>
</dbReference>
<protein>
    <recommendedName>
        <fullName evidence="3">PEP-CTERM sorting domain-containing protein</fullName>
    </recommendedName>
</protein>
<evidence type="ECO:0008006" key="3">
    <source>
        <dbReference type="Google" id="ProtNLM"/>
    </source>
</evidence>
<proteinExistence type="predicted"/>
<dbReference type="KEGG" id="psym:J1N51_11745"/>